<dbReference type="GO" id="GO:0016491">
    <property type="term" value="F:oxidoreductase activity"/>
    <property type="evidence" value="ECO:0007669"/>
    <property type="project" value="UniProtKB-KW"/>
</dbReference>
<dbReference type="SUPFAM" id="SSF51735">
    <property type="entry name" value="NAD(P)-binding Rossmann-fold domains"/>
    <property type="match status" value="1"/>
</dbReference>
<dbReference type="Proteomes" id="UP000023152">
    <property type="component" value="Unassembled WGS sequence"/>
</dbReference>
<evidence type="ECO:0000313" key="4">
    <source>
        <dbReference type="Proteomes" id="UP000023152"/>
    </source>
</evidence>
<gene>
    <name evidence="3" type="ORF">RFI_01549</name>
</gene>
<organism evidence="3 4">
    <name type="scientific">Reticulomyxa filosa</name>
    <dbReference type="NCBI Taxonomy" id="46433"/>
    <lineage>
        <taxon>Eukaryota</taxon>
        <taxon>Sar</taxon>
        <taxon>Rhizaria</taxon>
        <taxon>Retaria</taxon>
        <taxon>Foraminifera</taxon>
        <taxon>Monothalamids</taxon>
        <taxon>Reticulomyxidae</taxon>
        <taxon>Reticulomyxa</taxon>
    </lineage>
</organism>
<evidence type="ECO:0000256" key="2">
    <source>
        <dbReference type="ARBA" id="ARBA00023002"/>
    </source>
</evidence>
<dbReference type="AlphaFoldDB" id="X6PBT1"/>
<dbReference type="InterPro" id="IPR002347">
    <property type="entry name" value="SDR_fam"/>
</dbReference>
<dbReference type="PANTHER" id="PTHR24320:SF148">
    <property type="entry name" value="NAD(P)-BINDING ROSSMANN-FOLD SUPERFAMILY PROTEIN"/>
    <property type="match status" value="1"/>
</dbReference>
<dbReference type="InterPro" id="IPR036291">
    <property type="entry name" value="NAD(P)-bd_dom_sf"/>
</dbReference>
<dbReference type="Gene3D" id="3.40.50.720">
    <property type="entry name" value="NAD(P)-binding Rossmann-like Domain"/>
    <property type="match status" value="1"/>
</dbReference>
<evidence type="ECO:0000256" key="1">
    <source>
        <dbReference type="ARBA" id="ARBA00006484"/>
    </source>
</evidence>
<accession>X6PBT1</accession>
<proteinExistence type="inferred from homology"/>
<evidence type="ECO:0000313" key="3">
    <source>
        <dbReference type="EMBL" id="ETO35514.1"/>
    </source>
</evidence>
<protein>
    <submittedName>
        <fullName evidence="3">Uncharacterized protein</fullName>
    </submittedName>
</protein>
<dbReference type="OrthoDB" id="1274115at2759"/>
<dbReference type="EMBL" id="ASPP01001546">
    <property type="protein sequence ID" value="ETO35514.1"/>
    <property type="molecule type" value="Genomic_DNA"/>
</dbReference>
<dbReference type="PANTHER" id="PTHR24320">
    <property type="entry name" value="RETINOL DEHYDROGENASE"/>
    <property type="match status" value="1"/>
</dbReference>
<reference evidence="3 4" key="1">
    <citation type="journal article" date="2013" name="Curr. Biol.">
        <title>The Genome of the Foraminiferan Reticulomyxa filosa.</title>
        <authorList>
            <person name="Glockner G."/>
            <person name="Hulsmann N."/>
            <person name="Schleicher M."/>
            <person name="Noegel A.A."/>
            <person name="Eichinger L."/>
            <person name="Gallinger C."/>
            <person name="Pawlowski J."/>
            <person name="Sierra R."/>
            <person name="Euteneuer U."/>
            <person name="Pillet L."/>
            <person name="Moustafa A."/>
            <person name="Platzer M."/>
            <person name="Groth M."/>
            <person name="Szafranski K."/>
            <person name="Schliwa M."/>
        </authorList>
    </citation>
    <scope>NUCLEOTIDE SEQUENCE [LARGE SCALE GENOMIC DNA]</scope>
</reference>
<dbReference type="PRINTS" id="PR00081">
    <property type="entry name" value="GDHRDH"/>
</dbReference>
<dbReference type="OMA" id="NITIVQL"/>
<keyword evidence="4" id="KW-1185">Reference proteome</keyword>
<comment type="caution">
    <text evidence="3">The sequence shown here is derived from an EMBL/GenBank/DDBJ whole genome shotgun (WGS) entry which is preliminary data.</text>
</comment>
<sequence length="429" mass="48281">MGNTTSENTQLDFSTQGKKATAAQAAEEYDLNDKVILVTGANIGIGLETCRTLAEHNATVIMACRDRSKANQARKNVIDSIVNNRTYLKCDLESLSNRIQVIKLDLASLQSIQECVKDFKSRNLKLHCLVNNAGVFMPKFQSTKDNIETTLQVNFLGPFYLTWLLLPYLFASCKNPRVINVTSIMHKKVPLPFADWLNSQISVLSSDTAEMEKNNEKKTHGVWGGITSSNFSINTSYGISKALVILWTQWLHQKFHDGIDLTSTSTNDQDSSAFSDDIKQPEDRLALSHYGKLYVCCIHPGLVATSIGRNIPGGEFLFTNVMKPFIKSPEQGAATIVRCCVLPDDLFESGHFYVDCVPHDDMLLEELKTSTKLKIENRNNEEKEQEQQSYKSWTYADKLLSKVNVDLKKEWDISIVRESAVKHLRLRSS</sequence>
<name>X6PBT1_RETFI</name>
<comment type="similarity">
    <text evidence="1">Belongs to the short-chain dehydrogenases/reductases (SDR) family.</text>
</comment>
<dbReference type="Pfam" id="PF00106">
    <property type="entry name" value="adh_short"/>
    <property type="match status" value="1"/>
</dbReference>
<keyword evidence="2" id="KW-0560">Oxidoreductase</keyword>